<reference evidence="1 2" key="1">
    <citation type="submission" date="2021-04" db="EMBL/GenBank/DDBJ databases">
        <authorList>
            <person name="De Guttry C."/>
            <person name="Zahm M."/>
            <person name="Klopp C."/>
            <person name="Cabau C."/>
            <person name="Louis A."/>
            <person name="Berthelot C."/>
            <person name="Parey E."/>
            <person name="Roest Crollius H."/>
            <person name="Montfort J."/>
            <person name="Robinson-Rechavi M."/>
            <person name="Bucao C."/>
            <person name="Bouchez O."/>
            <person name="Gislard M."/>
            <person name="Lluch J."/>
            <person name="Milhes M."/>
            <person name="Lampietro C."/>
            <person name="Lopez Roques C."/>
            <person name="Donnadieu C."/>
            <person name="Braasch I."/>
            <person name="Desvignes T."/>
            <person name="Postlethwait J."/>
            <person name="Bobe J."/>
            <person name="Wedekind C."/>
            <person name="Guiguen Y."/>
        </authorList>
    </citation>
    <scope>NUCLEOTIDE SEQUENCE [LARGE SCALE GENOMIC DNA]</scope>
    <source>
        <strain evidence="1">Cs_M1</strain>
        <tissue evidence="1">Blood</tissue>
    </source>
</reference>
<name>A0AAN8MGU3_9TELE</name>
<accession>A0AAN8MGU3</accession>
<dbReference type="EMBL" id="JAGTTL010000002">
    <property type="protein sequence ID" value="KAK6326892.1"/>
    <property type="molecule type" value="Genomic_DNA"/>
</dbReference>
<protein>
    <submittedName>
        <fullName evidence="1">Uncharacterized protein</fullName>
    </submittedName>
</protein>
<gene>
    <name evidence="1" type="ORF">J4Q44_G00025370</name>
</gene>
<sequence length="156" mass="17222">MQGVACKMIEKVAESGVMEMAQAVTKTPRWLSKTQVCCTAQSLFAGLEKKRAGYFNNITDTELEEIPTLLLLHLCFSTHTRTDLAVFQGFHTDRAEKIASLPASVCAVFMKKMKEANLSSLPLTSRSRPTLINRALSCLGRNMSELSSEEHVRAAV</sequence>
<comment type="caution">
    <text evidence="1">The sequence shown here is derived from an EMBL/GenBank/DDBJ whole genome shotgun (WGS) entry which is preliminary data.</text>
</comment>
<keyword evidence="2" id="KW-1185">Reference proteome</keyword>
<dbReference type="Proteomes" id="UP001356427">
    <property type="component" value="Unassembled WGS sequence"/>
</dbReference>
<evidence type="ECO:0000313" key="1">
    <source>
        <dbReference type="EMBL" id="KAK6326892.1"/>
    </source>
</evidence>
<dbReference type="AlphaFoldDB" id="A0AAN8MGU3"/>
<proteinExistence type="predicted"/>
<organism evidence="1 2">
    <name type="scientific">Coregonus suidteri</name>
    <dbReference type="NCBI Taxonomy" id="861788"/>
    <lineage>
        <taxon>Eukaryota</taxon>
        <taxon>Metazoa</taxon>
        <taxon>Chordata</taxon>
        <taxon>Craniata</taxon>
        <taxon>Vertebrata</taxon>
        <taxon>Euteleostomi</taxon>
        <taxon>Actinopterygii</taxon>
        <taxon>Neopterygii</taxon>
        <taxon>Teleostei</taxon>
        <taxon>Protacanthopterygii</taxon>
        <taxon>Salmoniformes</taxon>
        <taxon>Salmonidae</taxon>
        <taxon>Coregoninae</taxon>
        <taxon>Coregonus</taxon>
    </lineage>
</organism>
<evidence type="ECO:0000313" key="2">
    <source>
        <dbReference type="Proteomes" id="UP001356427"/>
    </source>
</evidence>